<feature type="region of interest" description="Disordered" evidence="1">
    <location>
        <begin position="136"/>
        <end position="183"/>
    </location>
</feature>
<proteinExistence type="predicted"/>
<evidence type="ECO:0000313" key="2">
    <source>
        <dbReference type="EMBL" id="KAG0308204.1"/>
    </source>
</evidence>
<protein>
    <submittedName>
        <fullName evidence="2">Uncharacterized protein</fullName>
    </submittedName>
</protein>
<dbReference type="EMBL" id="JAAAIP010001294">
    <property type="protein sequence ID" value="KAG0308204.1"/>
    <property type="molecule type" value="Genomic_DNA"/>
</dbReference>
<name>A0A9P6QYW9_9FUNG</name>
<feature type="compositionally biased region" description="Basic and acidic residues" evidence="1">
    <location>
        <begin position="1"/>
        <end position="20"/>
    </location>
</feature>
<gene>
    <name evidence="2" type="ORF">BGZ99_001205</name>
</gene>
<dbReference type="Proteomes" id="UP000738325">
    <property type="component" value="Unassembled WGS sequence"/>
</dbReference>
<comment type="caution">
    <text evidence="2">The sequence shown here is derived from an EMBL/GenBank/DDBJ whole genome shotgun (WGS) entry which is preliminary data.</text>
</comment>
<organism evidence="2 3">
    <name type="scientific">Dissophora globulifera</name>
    <dbReference type="NCBI Taxonomy" id="979702"/>
    <lineage>
        <taxon>Eukaryota</taxon>
        <taxon>Fungi</taxon>
        <taxon>Fungi incertae sedis</taxon>
        <taxon>Mucoromycota</taxon>
        <taxon>Mortierellomycotina</taxon>
        <taxon>Mortierellomycetes</taxon>
        <taxon>Mortierellales</taxon>
        <taxon>Mortierellaceae</taxon>
        <taxon>Dissophora</taxon>
    </lineage>
</organism>
<feature type="region of interest" description="Disordered" evidence="1">
    <location>
        <begin position="547"/>
        <end position="566"/>
    </location>
</feature>
<dbReference type="OrthoDB" id="2399314at2759"/>
<reference evidence="2" key="1">
    <citation type="journal article" date="2020" name="Fungal Divers.">
        <title>Resolving the Mortierellaceae phylogeny through synthesis of multi-gene phylogenetics and phylogenomics.</title>
        <authorList>
            <person name="Vandepol N."/>
            <person name="Liber J."/>
            <person name="Desiro A."/>
            <person name="Na H."/>
            <person name="Kennedy M."/>
            <person name="Barry K."/>
            <person name="Grigoriev I.V."/>
            <person name="Miller A.N."/>
            <person name="O'Donnell K."/>
            <person name="Stajich J.E."/>
            <person name="Bonito G."/>
        </authorList>
    </citation>
    <scope>NUCLEOTIDE SEQUENCE</scope>
    <source>
        <strain evidence="2">REB-010B</strain>
    </source>
</reference>
<evidence type="ECO:0000313" key="3">
    <source>
        <dbReference type="Proteomes" id="UP000738325"/>
    </source>
</evidence>
<accession>A0A9P6QYW9</accession>
<evidence type="ECO:0000256" key="1">
    <source>
        <dbReference type="SAM" id="MobiDB-lite"/>
    </source>
</evidence>
<sequence length="566" mass="63964">MAPKSKTESSSRSKKSKEAHPFSSATVENSFYFIRTAPRLYSAVDYFKTFDPKTLDKQRLHKHWSNALKILVDSQEQHYSDQGRRLKTLWASPGNGLGAFWQEREDAESVSEIEGVARDNIRKHSIRSAERNVLGAIQNLDDQRHNKRTKRQKKQSKGKENADPEQDSVIDETREADHGNQIQQDDDTLMAAADHELLSEKSTPSECEPSRSVSKGIYYLTGDGSTDCSQALWTPWMVNGQDLSPTLWKNRERVIDAAQRVVPLTTSVQRLAVNHIYLFERNDNDSTLFDAVGLEDWRAITTIRIEKGLEDVEMLELQKLALKLGNLNHRESEELILNWNGSTNIKKVLVGLVENDFLWSSVPFNEHELLIHVFDPLLKAYICGVTGSLGRWDQVFPPSQSRKKSLDESSLGRRPDFMLRTVLRGIVGYLFFMEAKTARQGGAVIQDDLEKLAGMMKDAIDDMSKQGVDVGKVEVICLHIVGTEGRLYAMKLEARGIYVLRSIAVVYTPRSHFDFGVLIATINVLMHIQKRLEKTITDISASHAAGEKGQDLTRPGFHTPTRVFKA</sequence>
<feature type="compositionally biased region" description="Basic residues" evidence="1">
    <location>
        <begin position="145"/>
        <end position="156"/>
    </location>
</feature>
<feature type="region of interest" description="Disordered" evidence="1">
    <location>
        <begin position="1"/>
        <end position="24"/>
    </location>
</feature>
<dbReference type="AlphaFoldDB" id="A0A9P6QYW9"/>
<keyword evidence="3" id="KW-1185">Reference proteome</keyword>